<evidence type="ECO:0000313" key="1">
    <source>
        <dbReference type="EMBL" id="AKM54499.1"/>
    </source>
</evidence>
<dbReference type="PATRIC" id="fig|743698.3.peg.950"/>
<keyword evidence="2" id="KW-1185">Reference proteome</keyword>
<accession>A0A0H3XLQ3</accession>
<sequence length="616" mass="67821">MLNWFVNSTKDKFTTKTGAVVDLTQAKANFHRKNRAYTVDNLVNIVAPNNPVSWAYSDTGAFSNYLFHADLKDQIPGGYASAGANDNVIDSSRLYQLLLLNDKVKGNGYITDDGTAFGNANNFNVYNVTKNATNMYALNTVNFLGQGFSMMSQTNAITGLASISKVLPFVRQDTFLGGQDDKLRKFIFQHLNTAVTALFGTKTDNDVFGQLADSSLLGENYTKVLDPTIGKSLFEVLQEFDALPNKIANAGLFAPISMDKLASLSGGINVYAKFVELYDTFNLAIKASPNVDQQKLNEVLSTAAYKNLMAKIDQLRNAQVQGSLWDILIMMVNAFKYNQIPVLTFLGAFADFGAMFGSSANDGTEQSAEQKANVAALKAIAGFSDEVNYNLHDFTDPKNGTVKAVDDGTGKIISYHDWVLMKLGMTKDATGAYQVAPGSMMSYMAKWNTSGGMYEFLKAMFKSSDSLFTKWTNQATSDLTNNYFDYLYRDDIWDIVPNSVQRVDTGGGWSTLTYTMTYNGLGDSMVNNQQNLDKYHSTPLNIQLTSDNSGNLKGVAPTGDANNPNYSLEDWKNHDGLGTTFNSVKNTYTVSFDITPEGAVAKMGNFIWTINNKRYY</sequence>
<organism evidence="1 2">
    <name type="scientific">Spiroplasma eriocheiris</name>
    <dbReference type="NCBI Taxonomy" id="315358"/>
    <lineage>
        <taxon>Bacteria</taxon>
        <taxon>Bacillati</taxon>
        <taxon>Mycoplasmatota</taxon>
        <taxon>Mollicutes</taxon>
        <taxon>Entomoplasmatales</taxon>
        <taxon>Spiroplasmataceae</taxon>
        <taxon>Spiroplasma</taxon>
    </lineage>
</organism>
<gene>
    <name evidence="1" type="ORF">SERIO_v1c09410</name>
</gene>
<dbReference type="AlphaFoldDB" id="A0A0H3XLQ3"/>
<proteinExistence type="predicted"/>
<reference evidence="2" key="2">
    <citation type="submission" date="2015-06" db="EMBL/GenBank/DDBJ databases">
        <title>Complete genome sequence of Spiroplasma eriocheiris TDA-040725-5 (DSM 21848).</title>
        <authorList>
            <person name="Lo W.-S."/>
            <person name="Kuo C.-H."/>
        </authorList>
    </citation>
    <scope>NUCLEOTIDE SEQUENCE [LARGE SCALE GENOMIC DNA]</scope>
    <source>
        <strain evidence="2">TDA-040725-5</strain>
    </source>
</reference>
<evidence type="ECO:0000313" key="2">
    <source>
        <dbReference type="Proteomes" id="UP000035661"/>
    </source>
</evidence>
<dbReference type="KEGG" id="seri:SERIO_v1c09410"/>
<dbReference type="EMBL" id="CP011856">
    <property type="protein sequence ID" value="AKM54499.1"/>
    <property type="molecule type" value="Genomic_DNA"/>
</dbReference>
<reference evidence="1 2" key="1">
    <citation type="journal article" date="2015" name="Genome Biol. Evol.">
        <title>Found and Lost: The Fates of Horizontally Acquired Genes in Arthropod-Symbiotic Spiroplasma.</title>
        <authorList>
            <person name="Lo W.S."/>
            <person name="Gasparich G.E."/>
            <person name="Kuo C.H."/>
        </authorList>
    </citation>
    <scope>NUCLEOTIDE SEQUENCE [LARGE SCALE GENOMIC DNA]</scope>
    <source>
        <strain evidence="2">TDA-040725-5</strain>
    </source>
</reference>
<protein>
    <submittedName>
        <fullName evidence="1">Uncharacterized protein</fullName>
    </submittedName>
</protein>
<name>A0A0H3XLQ3_9MOLU</name>
<dbReference type="RefSeq" id="WP_047791699.1">
    <property type="nucleotide sequence ID" value="NZ_CP011856.1"/>
</dbReference>
<dbReference type="Proteomes" id="UP000035661">
    <property type="component" value="Chromosome"/>
</dbReference>